<name>A0A444MJH3_9SPHI</name>
<keyword evidence="1" id="KW-0812">Transmembrane</keyword>
<keyword evidence="3" id="KW-0808">Transferase</keyword>
<dbReference type="AlphaFoldDB" id="A0A444MJH3"/>
<sequence>MHISDNKLDYKALVRRFLLHLLFWVLIVTYFAWGFGFNLNYKKSFLNALFYLPGHMFIVYVSLYLLVPRYLITRKFLHFFGGLFLTVACCTAYARAMQLTLGAKSNPGDFTMTTGRAILPFFHVGGIAISIKLLSYWYKQKQQTIAAEQQRTIAELQLLKSQLHPHFLFNTLNNLYSHTLEQSPKAPEIVLKLSALLRFMIYESSDCIELEKEIMLMEHYISLEKLRYGERLDVSTVITGDTNLHQIAPLLLLPFLENAFKHGTSKQLDQCWISLTMSVDEGLLYFKLVNSVDREQEPGNYKTGGLGLQNVKRRLDLLYNGLYHLDMLMKDEVYVVNLEIKLSESPANEALEYAIAKKEAV</sequence>
<dbReference type="PANTHER" id="PTHR34220">
    <property type="entry name" value="SENSOR HISTIDINE KINASE YPDA"/>
    <property type="match status" value="1"/>
</dbReference>
<feature type="transmembrane region" description="Helical" evidence="1">
    <location>
        <begin position="79"/>
        <end position="97"/>
    </location>
</feature>
<evidence type="ECO:0000313" key="3">
    <source>
        <dbReference type="EMBL" id="RWY48384.1"/>
    </source>
</evidence>
<dbReference type="RefSeq" id="WP_128535731.1">
    <property type="nucleotide sequence ID" value="NZ_SBIW01000011.1"/>
</dbReference>
<keyword evidence="1" id="KW-0472">Membrane</keyword>
<dbReference type="GO" id="GO:0000155">
    <property type="term" value="F:phosphorelay sensor kinase activity"/>
    <property type="evidence" value="ECO:0007669"/>
    <property type="project" value="InterPro"/>
</dbReference>
<feature type="transmembrane region" description="Helical" evidence="1">
    <location>
        <begin position="117"/>
        <end position="138"/>
    </location>
</feature>
<dbReference type="Pfam" id="PF06580">
    <property type="entry name" value="His_kinase"/>
    <property type="match status" value="1"/>
</dbReference>
<evidence type="ECO:0000259" key="2">
    <source>
        <dbReference type="Pfam" id="PF06580"/>
    </source>
</evidence>
<keyword evidence="3" id="KW-0418">Kinase</keyword>
<proteinExistence type="predicted"/>
<keyword evidence="4" id="KW-1185">Reference proteome</keyword>
<comment type="caution">
    <text evidence="3">The sequence shown here is derived from an EMBL/GenBank/DDBJ whole genome shotgun (WGS) entry which is preliminary data.</text>
</comment>
<evidence type="ECO:0000313" key="4">
    <source>
        <dbReference type="Proteomes" id="UP000286701"/>
    </source>
</evidence>
<protein>
    <submittedName>
        <fullName evidence="3">Sensor histidine kinase</fullName>
    </submittedName>
</protein>
<feature type="transmembrane region" description="Helical" evidence="1">
    <location>
        <begin position="48"/>
        <end position="67"/>
    </location>
</feature>
<feature type="transmembrane region" description="Helical" evidence="1">
    <location>
        <begin position="17"/>
        <end position="36"/>
    </location>
</feature>
<dbReference type="InterPro" id="IPR010559">
    <property type="entry name" value="Sig_transdc_His_kin_internal"/>
</dbReference>
<dbReference type="EMBL" id="SBIW01000011">
    <property type="protein sequence ID" value="RWY48384.1"/>
    <property type="molecule type" value="Genomic_DNA"/>
</dbReference>
<gene>
    <name evidence="3" type="ORF">EPL05_19785</name>
</gene>
<dbReference type="InterPro" id="IPR050640">
    <property type="entry name" value="Bact_2-comp_sensor_kinase"/>
</dbReference>
<feature type="domain" description="Signal transduction histidine kinase internal region" evidence="2">
    <location>
        <begin position="154"/>
        <end position="232"/>
    </location>
</feature>
<dbReference type="PANTHER" id="PTHR34220:SF7">
    <property type="entry name" value="SENSOR HISTIDINE KINASE YPDA"/>
    <property type="match status" value="1"/>
</dbReference>
<evidence type="ECO:0000256" key="1">
    <source>
        <dbReference type="SAM" id="Phobius"/>
    </source>
</evidence>
<dbReference type="GO" id="GO:0016020">
    <property type="term" value="C:membrane"/>
    <property type="evidence" value="ECO:0007669"/>
    <property type="project" value="InterPro"/>
</dbReference>
<organism evidence="3 4">
    <name type="scientific">Mucilaginibacter gilvus</name>
    <dbReference type="NCBI Taxonomy" id="2305909"/>
    <lineage>
        <taxon>Bacteria</taxon>
        <taxon>Pseudomonadati</taxon>
        <taxon>Bacteroidota</taxon>
        <taxon>Sphingobacteriia</taxon>
        <taxon>Sphingobacteriales</taxon>
        <taxon>Sphingobacteriaceae</taxon>
        <taxon>Mucilaginibacter</taxon>
    </lineage>
</organism>
<keyword evidence="1" id="KW-1133">Transmembrane helix</keyword>
<dbReference type="Proteomes" id="UP000286701">
    <property type="component" value="Unassembled WGS sequence"/>
</dbReference>
<accession>A0A444MJH3</accession>
<reference evidence="3 4" key="1">
    <citation type="submission" date="2019-01" db="EMBL/GenBank/DDBJ databases">
        <title>Mucilaginibacter antarcticum sp. nov., isolated from antarctic soil.</title>
        <authorList>
            <person name="Yan Y.-Q."/>
            <person name="Du Z.-J."/>
        </authorList>
    </citation>
    <scope>NUCLEOTIDE SEQUENCE [LARGE SCALE GENOMIC DNA]</scope>
    <source>
        <strain evidence="3 4">F01003</strain>
    </source>
</reference>
<dbReference type="OrthoDB" id="9792992at2"/>